<dbReference type="InterPro" id="IPR052580">
    <property type="entry name" value="Lipid_Hydrolase"/>
</dbReference>
<dbReference type="GO" id="GO:0016042">
    <property type="term" value="P:lipid catabolic process"/>
    <property type="evidence" value="ECO:0007669"/>
    <property type="project" value="UniProtKB-UniRule"/>
</dbReference>
<evidence type="ECO:0000256" key="2">
    <source>
        <dbReference type="PROSITE-ProRule" id="PRU01161"/>
    </source>
</evidence>
<evidence type="ECO:0000313" key="4">
    <source>
        <dbReference type="EMBL" id="AGB42450.1"/>
    </source>
</evidence>
<dbReference type="PROSITE" id="PS51635">
    <property type="entry name" value="PNPLA"/>
    <property type="match status" value="1"/>
</dbReference>
<dbReference type="Proteomes" id="UP000010880">
    <property type="component" value="Chromosome"/>
</dbReference>
<accession>L0KD28</accession>
<protein>
    <submittedName>
        <fullName evidence="4">Putative esterase of the alpha-beta hydrolase superfamily</fullName>
    </submittedName>
</protein>
<dbReference type="AlphaFoldDB" id="L0KD28"/>
<evidence type="ECO:0000259" key="3">
    <source>
        <dbReference type="PROSITE" id="PS51635"/>
    </source>
</evidence>
<dbReference type="EMBL" id="CP003359">
    <property type="protein sequence ID" value="AGB42450.1"/>
    <property type="molecule type" value="Genomic_DNA"/>
</dbReference>
<keyword evidence="2" id="KW-0442">Lipid degradation</keyword>
<evidence type="ECO:0000313" key="5">
    <source>
        <dbReference type="Proteomes" id="UP000010880"/>
    </source>
</evidence>
<dbReference type="SUPFAM" id="SSF52151">
    <property type="entry name" value="FabD/lysophospholipase-like"/>
    <property type="match status" value="1"/>
</dbReference>
<reference evidence="5" key="1">
    <citation type="submission" date="2012-02" db="EMBL/GenBank/DDBJ databases">
        <title>The complete genome of Halobacteroides halobius DSM 5150.</title>
        <authorList>
            <person name="Lucas S."/>
            <person name="Copeland A."/>
            <person name="Lapidus A."/>
            <person name="Glavina del Rio T."/>
            <person name="Dalin E."/>
            <person name="Tice H."/>
            <person name="Bruce D."/>
            <person name="Goodwin L."/>
            <person name="Pitluck S."/>
            <person name="Peters L."/>
            <person name="Mikhailova N."/>
            <person name="Gu W."/>
            <person name="Kyrpides N."/>
            <person name="Mavromatis K."/>
            <person name="Ivanova N."/>
            <person name="Brettin T."/>
            <person name="Detter J.C."/>
            <person name="Han C."/>
            <person name="Larimer F."/>
            <person name="Land M."/>
            <person name="Hauser L."/>
            <person name="Markowitz V."/>
            <person name="Cheng J.-F."/>
            <person name="Hugenholtz P."/>
            <person name="Woyke T."/>
            <person name="Wu D."/>
            <person name="Tindall B."/>
            <person name="Pomrenke H."/>
            <person name="Brambilla E."/>
            <person name="Klenk H.-P."/>
            <person name="Eisen J.A."/>
        </authorList>
    </citation>
    <scope>NUCLEOTIDE SEQUENCE [LARGE SCALE GENOMIC DNA]</scope>
    <source>
        <strain evidence="5">ATCC 35273 / DSM 5150 / MD-1</strain>
    </source>
</reference>
<dbReference type="HOGENOM" id="CLU_047251_3_0_9"/>
<dbReference type="RefSeq" id="WP_015328162.1">
    <property type="nucleotide sequence ID" value="NC_019978.1"/>
</dbReference>
<dbReference type="InterPro" id="IPR016035">
    <property type="entry name" value="Acyl_Trfase/lysoPLipase"/>
</dbReference>
<keyword evidence="5" id="KW-1185">Reference proteome</keyword>
<feature type="active site" description="Proton acceptor" evidence="2">
    <location>
        <position position="169"/>
    </location>
</feature>
<dbReference type="KEGG" id="hhl:Halha_2576"/>
<proteinExistence type="predicted"/>
<feature type="domain" description="PNPLA" evidence="3">
    <location>
        <begin position="11"/>
        <end position="182"/>
    </location>
</feature>
<keyword evidence="2 4" id="KW-0378">Hydrolase</keyword>
<dbReference type="PANTHER" id="PTHR46394">
    <property type="entry name" value="ANNEXIN"/>
    <property type="match status" value="1"/>
</dbReference>
<evidence type="ECO:0000256" key="1">
    <source>
        <dbReference type="ARBA" id="ARBA00023098"/>
    </source>
</evidence>
<feature type="active site" description="Nucleophile" evidence="2">
    <location>
        <position position="44"/>
    </location>
</feature>
<dbReference type="Gene3D" id="3.40.1090.10">
    <property type="entry name" value="Cytosolic phospholipase A2 catalytic domain"/>
    <property type="match status" value="1"/>
</dbReference>
<sequence>MDLISDLRINLSISGGGVKGIAHLGGIKALEEEGIEIVSLAGSSVGAIIATLYGAGYSIDKLKELIYQQDLEDFKDDFSIIRLFTEYGIYKGNEFLDWMAERLEAKGVRVFEDLNKEVKVIASDATYRSTKVFSKEQTPQFSVAKAVRMSMSIPIFYKPYHYNSRLYIDGGVMNNFPLQVFADSSRPTLGLILIDEKPGQPSKIDNLIDYLTNLLEMVMTVNERRQIELSDAYVISIPTLGIKVIDFSLSREEKNKLYMSGYQQVKDNLDYFIDRKLPADFRGKNNRQLEGTTVEIEEYSQVMEGYIRKQVKLKQIDGIVTLNDDNYLFAYLVAKRLGKKFTVIDLDGRDSYSHYNRIESDDTVLFVNFIQPTRNKIKGLLHFIWNQGARAKAGYFFIGQRKKIRVYKQEFPVHNYYKREG</sequence>
<dbReference type="eggNOG" id="COG1752">
    <property type="taxonomic scope" value="Bacteria"/>
</dbReference>
<dbReference type="InterPro" id="IPR002641">
    <property type="entry name" value="PNPLA_dom"/>
</dbReference>
<name>L0KD28_HALHC</name>
<keyword evidence="1 2" id="KW-0443">Lipid metabolism</keyword>
<feature type="short sequence motif" description="GXGXXG" evidence="2">
    <location>
        <begin position="15"/>
        <end position="20"/>
    </location>
</feature>
<feature type="short sequence motif" description="GXSXG" evidence="2">
    <location>
        <begin position="42"/>
        <end position="46"/>
    </location>
</feature>
<dbReference type="PANTHER" id="PTHR46394:SF1">
    <property type="entry name" value="PNPLA DOMAIN-CONTAINING PROTEIN"/>
    <property type="match status" value="1"/>
</dbReference>
<organism evidence="4 5">
    <name type="scientific">Halobacteroides halobius (strain ATCC 35273 / DSM 5150 / MD-1)</name>
    <dbReference type="NCBI Taxonomy" id="748449"/>
    <lineage>
        <taxon>Bacteria</taxon>
        <taxon>Bacillati</taxon>
        <taxon>Bacillota</taxon>
        <taxon>Clostridia</taxon>
        <taxon>Halanaerobiales</taxon>
        <taxon>Halobacteroidaceae</taxon>
        <taxon>Halobacteroides</taxon>
    </lineage>
</organism>
<dbReference type="CDD" id="cd07207">
    <property type="entry name" value="Pat_ExoU_VipD_like"/>
    <property type="match status" value="1"/>
</dbReference>
<dbReference type="Pfam" id="PF01734">
    <property type="entry name" value="Patatin"/>
    <property type="match status" value="1"/>
</dbReference>
<feature type="short sequence motif" description="DGA/G" evidence="2">
    <location>
        <begin position="169"/>
        <end position="171"/>
    </location>
</feature>
<gene>
    <name evidence="4" type="ordered locus">Halha_2576</name>
</gene>
<dbReference type="GO" id="GO:0016787">
    <property type="term" value="F:hydrolase activity"/>
    <property type="evidence" value="ECO:0007669"/>
    <property type="project" value="UniProtKB-UniRule"/>
</dbReference>